<evidence type="ECO:0000313" key="1">
    <source>
        <dbReference type="EMBL" id="KAK6758625.1"/>
    </source>
</evidence>
<reference evidence="1 2" key="1">
    <citation type="submission" date="2023-08" db="EMBL/GenBank/DDBJ databases">
        <title>A Necator americanus chromosomal reference genome.</title>
        <authorList>
            <person name="Ilik V."/>
            <person name="Petrzelkova K.J."/>
            <person name="Pardy F."/>
            <person name="Fuh T."/>
            <person name="Niatou-Singa F.S."/>
            <person name="Gouil Q."/>
            <person name="Baker L."/>
            <person name="Ritchie M.E."/>
            <person name="Jex A.R."/>
            <person name="Gazzola D."/>
            <person name="Li H."/>
            <person name="Toshio Fujiwara R."/>
            <person name="Zhan B."/>
            <person name="Aroian R.V."/>
            <person name="Pafco B."/>
            <person name="Schwarz E.M."/>
        </authorList>
    </citation>
    <scope>NUCLEOTIDE SEQUENCE [LARGE SCALE GENOMIC DNA]</scope>
    <source>
        <strain evidence="1 2">Aroian</strain>
        <tissue evidence="1">Whole animal</tissue>
    </source>
</reference>
<accession>A0ABR1E8J9</accession>
<proteinExistence type="predicted"/>
<dbReference type="EMBL" id="JAVFWL010000005">
    <property type="protein sequence ID" value="KAK6758625.1"/>
    <property type="molecule type" value="Genomic_DNA"/>
</dbReference>
<evidence type="ECO:0000313" key="2">
    <source>
        <dbReference type="Proteomes" id="UP001303046"/>
    </source>
</evidence>
<name>A0ABR1E8J9_NECAM</name>
<gene>
    <name evidence="1" type="primary">Necator_chrV.g20863</name>
    <name evidence="1" type="ORF">RB195_016070</name>
</gene>
<dbReference type="Proteomes" id="UP001303046">
    <property type="component" value="Unassembled WGS sequence"/>
</dbReference>
<organism evidence="1 2">
    <name type="scientific">Necator americanus</name>
    <name type="common">Human hookworm</name>
    <dbReference type="NCBI Taxonomy" id="51031"/>
    <lineage>
        <taxon>Eukaryota</taxon>
        <taxon>Metazoa</taxon>
        <taxon>Ecdysozoa</taxon>
        <taxon>Nematoda</taxon>
        <taxon>Chromadorea</taxon>
        <taxon>Rhabditida</taxon>
        <taxon>Rhabditina</taxon>
        <taxon>Rhabditomorpha</taxon>
        <taxon>Strongyloidea</taxon>
        <taxon>Ancylostomatidae</taxon>
        <taxon>Bunostominae</taxon>
        <taxon>Necator</taxon>
    </lineage>
</organism>
<keyword evidence="2" id="KW-1185">Reference proteome</keyword>
<sequence>MWTSSKPRTGIRVDGQPIEPIDEFCYMGCVLEKNCSYEKDTLQRCTKAIYAFISFVDQISNEVKLLVYLSTVRLIMMYGSETWAAPTTNCGDEQEFVDFKLEEAMWAKTEISDKAGERGPEDIRCG</sequence>
<comment type="caution">
    <text evidence="1">The sequence shown here is derived from an EMBL/GenBank/DDBJ whole genome shotgun (WGS) entry which is preliminary data.</text>
</comment>
<protein>
    <submittedName>
        <fullName evidence="1">Uncharacterized protein</fullName>
    </submittedName>
</protein>